<feature type="domain" description="DUF5117" evidence="2">
    <location>
        <begin position="110"/>
        <end position="294"/>
    </location>
</feature>
<dbReference type="Pfam" id="PF16313">
    <property type="entry name" value="DUF4953"/>
    <property type="match status" value="1"/>
</dbReference>
<dbReference type="PANTHER" id="PTHR38478">
    <property type="entry name" value="PEPTIDASE M1A AND M12B"/>
    <property type="match status" value="1"/>
</dbReference>
<keyword evidence="4" id="KW-0482">Metalloprotease</keyword>
<keyword evidence="5" id="KW-1185">Reference proteome</keyword>
<protein>
    <submittedName>
        <fullName evidence="4">Zinc-dependent metalloprotease</fullName>
    </submittedName>
</protein>
<accession>A0ABV0BRN9</accession>
<evidence type="ECO:0000259" key="1">
    <source>
        <dbReference type="Pfam" id="PF16313"/>
    </source>
</evidence>
<keyword evidence="4" id="KW-0645">Protease</keyword>
<dbReference type="CDD" id="cd04276">
    <property type="entry name" value="ZnMc_MMP_like_2"/>
    <property type="match status" value="1"/>
</dbReference>
<evidence type="ECO:0000313" key="5">
    <source>
        <dbReference type="Proteomes" id="UP001409291"/>
    </source>
</evidence>
<keyword evidence="4" id="KW-0378">Hydrolase</keyword>
<name>A0ABV0BRN9_9SPHI</name>
<dbReference type="PANTHER" id="PTHR38478:SF1">
    <property type="entry name" value="ZINC DEPENDENT METALLOPROTEASE DOMAIN LIPOPROTEIN"/>
    <property type="match status" value="1"/>
</dbReference>
<organism evidence="4 5">
    <name type="scientific">Sphingobacterium kitahiroshimense</name>
    <dbReference type="NCBI Taxonomy" id="470446"/>
    <lineage>
        <taxon>Bacteria</taxon>
        <taxon>Pseudomonadati</taxon>
        <taxon>Bacteroidota</taxon>
        <taxon>Sphingobacteriia</taxon>
        <taxon>Sphingobacteriales</taxon>
        <taxon>Sphingobacteriaceae</taxon>
        <taxon>Sphingobacterium</taxon>
    </lineage>
</organism>
<dbReference type="InterPro" id="IPR033428">
    <property type="entry name" value="DUF5118"/>
</dbReference>
<feature type="domain" description="EcxA zinc-binding" evidence="1">
    <location>
        <begin position="428"/>
        <end position="746"/>
    </location>
</feature>
<dbReference type="Gene3D" id="3.40.390.10">
    <property type="entry name" value="Collagenase (Catalytic Domain)"/>
    <property type="match status" value="1"/>
</dbReference>
<dbReference type="InterPro" id="IPR034032">
    <property type="entry name" value="Zn_MMP-like_bac"/>
</dbReference>
<evidence type="ECO:0000313" key="4">
    <source>
        <dbReference type="EMBL" id="MEN5376728.1"/>
    </source>
</evidence>
<dbReference type="Pfam" id="PF17148">
    <property type="entry name" value="DUF5117"/>
    <property type="match status" value="1"/>
</dbReference>
<evidence type="ECO:0000259" key="2">
    <source>
        <dbReference type="Pfam" id="PF17148"/>
    </source>
</evidence>
<dbReference type="SUPFAM" id="SSF55486">
    <property type="entry name" value="Metalloproteases ('zincins'), catalytic domain"/>
    <property type="match status" value="1"/>
</dbReference>
<reference evidence="4 5" key="1">
    <citation type="submission" date="2024-04" db="EMBL/GenBank/DDBJ databases">
        <title>WGS of bacteria from Torrens River.</title>
        <authorList>
            <person name="Wyrsch E.R."/>
            <person name="Drigo B."/>
        </authorList>
    </citation>
    <scope>NUCLEOTIDE SEQUENCE [LARGE SCALE GENOMIC DNA]</scope>
    <source>
        <strain evidence="4 5">TWI391</strain>
    </source>
</reference>
<dbReference type="GO" id="GO:0008237">
    <property type="term" value="F:metallopeptidase activity"/>
    <property type="evidence" value="ECO:0007669"/>
    <property type="project" value="UniProtKB-KW"/>
</dbReference>
<dbReference type="EMBL" id="JBDJNQ010000002">
    <property type="protein sequence ID" value="MEN5376728.1"/>
    <property type="molecule type" value="Genomic_DNA"/>
</dbReference>
<dbReference type="InterPro" id="IPR033413">
    <property type="entry name" value="DUF5117"/>
</dbReference>
<dbReference type="InterPro" id="IPR024079">
    <property type="entry name" value="MetalloPept_cat_dom_sf"/>
</dbReference>
<dbReference type="InterPro" id="IPR032534">
    <property type="entry name" value="EcxA_zinc-bd"/>
</dbReference>
<dbReference type="RefSeq" id="WP_346580902.1">
    <property type="nucleotide sequence ID" value="NZ_JBDJNQ010000002.1"/>
</dbReference>
<dbReference type="Pfam" id="PF17162">
    <property type="entry name" value="DUF5118"/>
    <property type="match status" value="1"/>
</dbReference>
<dbReference type="Proteomes" id="UP001409291">
    <property type="component" value="Unassembled WGS sequence"/>
</dbReference>
<feature type="domain" description="DUF5118" evidence="3">
    <location>
        <begin position="53"/>
        <end position="98"/>
    </location>
</feature>
<evidence type="ECO:0000259" key="3">
    <source>
        <dbReference type="Pfam" id="PF17162"/>
    </source>
</evidence>
<sequence>MNNLPFKRNSALASFGFFSIFILNSCQLLSPLGLGKKKDVVADSTKKDSALVYDKFLKNAKIDSGIFNVINKEKDFFFEIPVEKLDKDFLLINKISSVPLALNEAGLNKGMNYENKVIRFSLKKARKEIWASEIKPQVEVPKEDAIARSVADNFTASFIESFKIEGYNKDSSSVIIKINKVFDGTEKSFNDVFTNIGLGTAPKTALSLIDQMKSFDNNIVIRSILSTRVTEGNESIPISLTITSNILELPKEAMKPRFSDPRVGYFTTPRWYFSDKQQEMEKRELVTRWRLEPREEDVERYLAGELVVPKKPIVFYIDPATPQQWRKQIIEGVHDWQKAFEEAGFKDAIIAKEVPKGMDFDIDDANTSAITYAASPQANAMGPSVVDPRTGEILEADVIWWHNVMTALNTWMRVQTGTIDPSVRGNIFSDEKMAHAIRFVSSHEIGHTLGLKHNMGSSFSFPVDSLRSASFTQKMGGTATSIMDYARFNYVAQPEDQVQAITPVIGLYDKYAIAWAYRWYPNKTAWEELPLLKKEIESKQDNPYYWYGEQQDPKNTVDPRSQSEDLGDNAMLAGTYGLKNLKRIMPQIINWTTTSGQDYYKAGKLYMAVIGQWYAYADHVSNNIGGIYLNNPVLGDGKDAYAPVPRQKQVEALAYLKENVFTLPEWLFRKELMTKTFPLKDSPVGSFEYAPYTLKREFQYSLLYNLLQDQRLLRMTEMELLFGRTQAWSVEEFLKTLRQEIFAKTLKKQNLDIDARMLQQNYIDILLVTNNKSMDKLNTKKLSFVDQFMKAAKPTFCPVHATAHTNSDEHDLRNVHVSGMSRTSEMLTVKRAELIQIQKLLKTAQSSGDFTTQAHYQDLLMRINSSLNVNN</sequence>
<comment type="caution">
    <text evidence="4">The sequence shown here is derived from an EMBL/GenBank/DDBJ whole genome shotgun (WGS) entry which is preliminary data.</text>
</comment>
<gene>
    <name evidence="4" type="ORF">ABE541_05575</name>
</gene>
<proteinExistence type="predicted"/>